<dbReference type="Pfam" id="PF00589">
    <property type="entry name" value="Phage_integrase"/>
    <property type="match status" value="1"/>
</dbReference>
<name>A0ABS4GA70_9FIRM</name>
<dbReference type="PROSITE" id="PS51898">
    <property type="entry name" value="TYR_RECOMBINASE"/>
    <property type="match status" value="1"/>
</dbReference>
<reference evidence="12 13" key="1">
    <citation type="submission" date="2021-03" db="EMBL/GenBank/DDBJ databases">
        <title>Genomic Encyclopedia of Type Strains, Phase IV (KMG-IV): sequencing the most valuable type-strain genomes for metagenomic binning, comparative biology and taxonomic classification.</title>
        <authorList>
            <person name="Goeker M."/>
        </authorList>
    </citation>
    <scope>NUCLEOTIDE SEQUENCE [LARGE SCALE GENOMIC DNA]</scope>
    <source>
        <strain evidence="12 13">DSM 24004</strain>
    </source>
</reference>
<keyword evidence="5" id="KW-0229">DNA integration</keyword>
<keyword evidence="3" id="KW-0132">Cell division</keyword>
<dbReference type="InterPro" id="IPR011010">
    <property type="entry name" value="DNA_brk_join_enz"/>
</dbReference>
<keyword evidence="2" id="KW-0963">Cytoplasm</keyword>
<evidence type="ECO:0000256" key="1">
    <source>
        <dbReference type="ARBA" id="ARBA00004496"/>
    </source>
</evidence>
<keyword evidence="8" id="KW-0131">Cell cycle</keyword>
<dbReference type="SUPFAM" id="SSF56349">
    <property type="entry name" value="DNA breaking-rejoining enzymes"/>
    <property type="match status" value="1"/>
</dbReference>
<dbReference type="PROSITE" id="PS51900">
    <property type="entry name" value="CB"/>
    <property type="match status" value="1"/>
</dbReference>
<dbReference type="NCBIfam" id="NF040815">
    <property type="entry name" value="recomb_XerA_Arch"/>
    <property type="match status" value="1"/>
</dbReference>
<evidence type="ECO:0000313" key="13">
    <source>
        <dbReference type="Proteomes" id="UP001519342"/>
    </source>
</evidence>
<dbReference type="InterPro" id="IPR004107">
    <property type="entry name" value="Integrase_SAM-like_N"/>
</dbReference>
<dbReference type="InterPro" id="IPR050090">
    <property type="entry name" value="Tyrosine_recombinase_XerCD"/>
</dbReference>
<evidence type="ECO:0000256" key="3">
    <source>
        <dbReference type="ARBA" id="ARBA00022618"/>
    </source>
</evidence>
<comment type="caution">
    <text evidence="12">The sequence shown here is derived from an EMBL/GenBank/DDBJ whole genome shotgun (WGS) entry which is preliminary data.</text>
</comment>
<feature type="domain" description="Core-binding (CB)" evidence="11">
    <location>
        <begin position="50"/>
        <end position="132"/>
    </location>
</feature>
<protein>
    <submittedName>
        <fullName evidence="12">Integrase/recombinase XerD</fullName>
    </submittedName>
</protein>
<evidence type="ECO:0000313" key="12">
    <source>
        <dbReference type="EMBL" id="MBP1924573.1"/>
    </source>
</evidence>
<keyword evidence="7" id="KW-0233">DNA recombination</keyword>
<dbReference type="PANTHER" id="PTHR30349">
    <property type="entry name" value="PHAGE INTEGRASE-RELATED"/>
    <property type="match status" value="1"/>
</dbReference>
<dbReference type="Gene3D" id="1.10.150.130">
    <property type="match status" value="1"/>
</dbReference>
<dbReference type="Pfam" id="PF02899">
    <property type="entry name" value="Phage_int_SAM_1"/>
    <property type="match status" value="1"/>
</dbReference>
<feature type="domain" description="Tyr recombinase" evidence="10">
    <location>
        <begin position="154"/>
        <end position="328"/>
    </location>
</feature>
<accession>A0ABS4GA70</accession>
<evidence type="ECO:0000259" key="10">
    <source>
        <dbReference type="PROSITE" id="PS51898"/>
    </source>
</evidence>
<evidence type="ECO:0000256" key="5">
    <source>
        <dbReference type="ARBA" id="ARBA00022908"/>
    </source>
</evidence>
<evidence type="ECO:0000256" key="6">
    <source>
        <dbReference type="ARBA" id="ARBA00023125"/>
    </source>
</evidence>
<dbReference type="InterPro" id="IPR044068">
    <property type="entry name" value="CB"/>
</dbReference>
<evidence type="ECO:0000256" key="4">
    <source>
        <dbReference type="ARBA" id="ARBA00022829"/>
    </source>
</evidence>
<dbReference type="EMBL" id="JAGGKS010000001">
    <property type="protein sequence ID" value="MBP1924573.1"/>
    <property type="molecule type" value="Genomic_DNA"/>
</dbReference>
<dbReference type="RefSeq" id="WP_209510323.1">
    <property type="nucleotide sequence ID" value="NZ_JAGGKS010000001.1"/>
</dbReference>
<proteinExistence type="predicted"/>
<comment type="subcellular location">
    <subcellularLocation>
        <location evidence="1">Cytoplasm</location>
    </subcellularLocation>
</comment>
<keyword evidence="4" id="KW-0159">Chromosome partition</keyword>
<dbReference type="InterPro" id="IPR013762">
    <property type="entry name" value="Integrase-like_cat_sf"/>
</dbReference>
<keyword evidence="6 9" id="KW-0238">DNA-binding</keyword>
<evidence type="ECO:0000256" key="8">
    <source>
        <dbReference type="ARBA" id="ARBA00023306"/>
    </source>
</evidence>
<gene>
    <name evidence="12" type="ORF">J2Z76_000426</name>
</gene>
<sequence>MEDQKEFVIIKILSELQEKYDINNMDVKNLLDKHLSEYSLISNETALMVSDLSDKIKFFIGLKSLEGLSKQSLRRYQEELSMFGRYVLKPVAQITVNDIRRYFATIQSARDYSKVTINGKISILRSFFGTLYREEVIPKDPTVRIKNIKVDVKSLREHLTTEELEIIRNVCINIREKALIEFLYSTGCRVSEVVESRLIDINWDSNSLIVHGKGDKYRTVYFSVKCKLYLKEYIQNRNGDNESLFIGERSPYRSLTKAGLEKIVKKIASRTNIKKSISPHIFRHTFATLALQRGMDITIIQQLLGHSEINTTQIYAKTNTRQLQIAYEKFIAA</sequence>
<organism evidence="12 13">
    <name type="scientific">Sedimentibacter acidaminivorans</name>
    <dbReference type="NCBI Taxonomy" id="913099"/>
    <lineage>
        <taxon>Bacteria</taxon>
        <taxon>Bacillati</taxon>
        <taxon>Bacillota</taxon>
        <taxon>Tissierellia</taxon>
        <taxon>Sedimentibacter</taxon>
    </lineage>
</organism>
<evidence type="ECO:0000256" key="7">
    <source>
        <dbReference type="ARBA" id="ARBA00023172"/>
    </source>
</evidence>
<evidence type="ECO:0000256" key="2">
    <source>
        <dbReference type="ARBA" id="ARBA00022490"/>
    </source>
</evidence>
<dbReference type="PANTHER" id="PTHR30349:SF77">
    <property type="entry name" value="TYROSINE RECOMBINASE XERC"/>
    <property type="match status" value="1"/>
</dbReference>
<evidence type="ECO:0000256" key="9">
    <source>
        <dbReference type="PROSITE-ProRule" id="PRU01248"/>
    </source>
</evidence>
<dbReference type="Proteomes" id="UP001519342">
    <property type="component" value="Unassembled WGS sequence"/>
</dbReference>
<evidence type="ECO:0000259" key="11">
    <source>
        <dbReference type="PROSITE" id="PS51900"/>
    </source>
</evidence>
<dbReference type="Gene3D" id="1.10.443.10">
    <property type="entry name" value="Intergrase catalytic core"/>
    <property type="match status" value="1"/>
</dbReference>
<dbReference type="InterPro" id="IPR002104">
    <property type="entry name" value="Integrase_catalytic"/>
</dbReference>
<keyword evidence="13" id="KW-1185">Reference proteome</keyword>
<dbReference type="InterPro" id="IPR010998">
    <property type="entry name" value="Integrase_recombinase_N"/>
</dbReference>